<keyword evidence="6" id="KW-1185">Reference proteome</keyword>
<proteinExistence type="predicted"/>
<dbReference type="Pfam" id="PF00515">
    <property type="entry name" value="TPR_1"/>
    <property type="match status" value="1"/>
</dbReference>
<keyword evidence="2 3" id="KW-0802">TPR repeat</keyword>
<comment type="caution">
    <text evidence="5">The sequence shown here is derived from an EMBL/GenBank/DDBJ whole genome shotgun (WGS) entry which is preliminary data.</text>
</comment>
<keyword evidence="4" id="KW-0812">Transmembrane</keyword>
<feature type="repeat" description="TPR" evidence="3">
    <location>
        <begin position="458"/>
        <end position="491"/>
    </location>
</feature>
<dbReference type="InterPro" id="IPR011990">
    <property type="entry name" value="TPR-like_helical_dom_sf"/>
</dbReference>
<feature type="transmembrane region" description="Helical" evidence="4">
    <location>
        <begin position="232"/>
        <end position="249"/>
    </location>
</feature>
<feature type="transmembrane region" description="Helical" evidence="4">
    <location>
        <begin position="92"/>
        <end position="113"/>
    </location>
</feature>
<reference evidence="5 6" key="1">
    <citation type="submission" date="2015-11" db="EMBL/GenBank/DDBJ databases">
        <authorList>
            <person name="Lin W."/>
        </authorList>
    </citation>
    <scope>NUCLEOTIDE SEQUENCE [LARGE SCALE GENOMIC DNA]</scope>
    <source>
        <strain evidence="5 6">HCH-1</strain>
    </source>
</reference>
<keyword evidence="4" id="KW-1133">Transmembrane helix</keyword>
<feature type="transmembrane region" description="Helical" evidence="4">
    <location>
        <begin position="389"/>
        <end position="407"/>
    </location>
</feature>
<evidence type="ECO:0000256" key="1">
    <source>
        <dbReference type="ARBA" id="ARBA00022737"/>
    </source>
</evidence>
<keyword evidence="1" id="KW-0677">Repeat</keyword>
<feature type="transmembrane region" description="Helical" evidence="4">
    <location>
        <begin position="156"/>
        <end position="175"/>
    </location>
</feature>
<dbReference type="Pfam" id="PF13414">
    <property type="entry name" value="TPR_11"/>
    <property type="match status" value="1"/>
</dbReference>
<name>A0ABR5SDR5_9BACT</name>
<evidence type="ECO:0000313" key="5">
    <source>
        <dbReference type="EMBL" id="KWT79578.1"/>
    </source>
</evidence>
<feature type="transmembrane region" description="Helical" evidence="4">
    <location>
        <begin position="317"/>
        <end position="338"/>
    </location>
</feature>
<dbReference type="SMART" id="SM00028">
    <property type="entry name" value="TPR"/>
    <property type="match status" value="4"/>
</dbReference>
<gene>
    <name evidence="5" type="ORF">ASN18_2732</name>
</gene>
<organism evidence="5 6">
    <name type="scientific">Candidatus Magnetominusculus xianensis</name>
    <dbReference type="NCBI Taxonomy" id="1748249"/>
    <lineage>
        <taxon>Bacteria</taxon>
        <taxon>Pseudomonadati</taxon>
        <taxon>Nitrospirota</taxon>
        <taxon>Nitrospiria</taxon>
        <taxon>Nitrospirales</taxon>
        <taxon>Nitrospiraceae</taxon>
        <taxon>Candidatus Magnetominusculus</taxon>
    </lineage>
</organism>
<protein>
    <recommendedName>
        <fullName evidence="7">Tetratricopeptide repeat protein</fullName>
    </recommendedName>
</protein>
<sequence length="608" mass="69455">METPETKKTTPLLRQPIVHLTIIAVVCIIVYSNSFKAPFMFDDYTNIIEKSEISDIWQNKNNYSIIGPKANRRFVAMMSFALNYKLHGMDVWGFHAFNLIVHVLSAMLVYWLITLIFRTPFFKAYLPTFGNDITALFTALLFAVHPVHTSAVTYIVQRYTSLATLFCLISLVAYVQSRFAGSRAGRYMFYILSLFSISLAMKTKEISITLPVIIVMTELLFFEGNLLKRIRYLLPSVLMILNIPVSLIITKSSNSAVINANIVEPNTVYSTFIVSATGLTPFEYLLTQFRVIITYLRLLFVPVGLNLDYDYPVFRSFFMPEVILSFLVISSILASALYMLYRSAAMTNENHGRYAARLYAFGILWFFTALSVESSVIPINDVINEYRLYYPSVGFFIAIMSVVVWVVENKGKREKVYAVTLFAGIIVTLSMMTLLRNEVWADRIRLWEDTARKSPNKARPHHNLGYDYIIRGRIADAEREYKRATILDPKLFQAYNDLGNIYASQGRMDEALNAFKKAVQYNPDFAVAHNNLGTIYDERGQLENAAAHYRTAIKLQPDYIDAHLNLGNLMIKANQLNDAVIEFQSVLKYAPYNDEASDKLRALRGTRK</sequence>
<dbReference type="InterPro" id="IPR019734">
    <property type="entry name" value="TPR_rpt"/>
</dbReference>
<evidence type="ECO:0000256" key="2">
    <source>
        <dbReference type="ARBA" id="ARBA00022803"/>
    </source>
</evidence>
<dbReference type="PANTHER" id="PTHR44227:SF3">
    <property type="entry name" value="PROTEIN O-MANNOSYL-TRANSFERASE TMTC4"/>
    <property type="match status" value="1"/>
</dbReference>
<evidence type="ECO:0000256" key="3">
    <source>
        <dbReference type="PROSITE-ProRule" id="PRU00339"/>
    </source>
</evidence>
<dbReference type="PROSITE" id="PS50293">
    <property type="entry name" value="TPR_REGION"/>
    <property type="match status" value="2"/>
</dbReference>
<feature type="transmembrane region" description="Helical" evidence="4">
    <location>
        <begin position="416"/>
        <end position="435"/>
    </location>
</feature>
<feature type="transmembrane region" description="Helical" evidence="4">
    <location>
        <begin position="12"/>
        <end position="31"/>
    </location>
</feature>
<feature type="repeat" description="TPR" evidence="3">
    <location>
        <begin position="560"/>
        <end position="593"/>
    </location>
</feature>
<feature type="repeat" description="TPR" evidence="3">
    <location>
        <begin position="526"/>
        <end position="559"/>
    </location>
</feature>
<dbReference type="PANTHER" id="PTHR44227">
    <property type="match status" value="1"/>
</dbReference>
<dbReference type="PROSITE" id="PS50005">
    <property type="entry name" value="TPR"/>
    <property type="match status" value="4"/>
</dbReference>
<feature type="transmembrane region" description="Helical" evidence="4">
    <location>
        <begin position="208"/>
        <end position="227"/>
    </location>
</feature>
<evidence type="ECO:0000313" key="6">
    <source>
        <dbReference type="Proteomes" id="UP000060487"/>
    </source>
</evidence>
<dbReference type="Gene3D" id="1.25.40.10">
    <property type="entry name" value="Tetratricopeptide repeat domain"/>
    <property type="match status" value="2"/>
</dbReference>
<feature type="transmembrane region" description="Helical" evidence="4">
    <location>
        <begin position="125"/>
        <end position="144"/>
    </location>
</feature>
<dbReference type="Proteomes" id="UP000060487">
    <property type="component" value="Unassembled WGS sequence"/>
</dbReference>
<keyword evidence="4" id="KW-0472">Membrane</keyword>
<feature type="repeat" description="TPR" evidence="3">
    <location>
        <begin position="492"/>
        <end position="525"/>
    </location>
</feature>
<dbReference type="InterPro" id="IPR052346">
    <property type="entry name" value="O-mannosyl-transferase_TMTC"/>
</dbReference>
<accession>A0ABR5SDR5</accession>
<feature type="transmembrane region" description="Helical" evidence="4">
    <location>
        <begin position="358"/>
        <end position="377"/>
    </location>
</feature>
<evidence type="ECO:0008006" key="7">
    <source>
        <dbReference type="Google" id="ProtNLM"/>
    </source>
</evidence>
<dbReference type="SUPFAM" id="SSF48452">
    <property type="entry name" value="TPR-like"/>
    <property type="match status" value="1"/>
</dbReference>
<dbReference type="EMBL" id="LNQR01000104">
    <property type="protein sequence ID" value="KWT79578.1"/>
    <property type="molecule type" value="Genomic_DNA"/>
</dbReference>
<evidence type="ECO:0000256" key="4">
    <source>
        <dbReference type="SAM" id="Phobius"/>
    </source>
</evidence>
<dbReference type="RefSeq" id="WP_085053353.1">
    <property type="nucleotide sequence ID" value="NZ_LNQR01000104.1"/>
</dbReference>